<dbReference type="AlphaFoldDB" id="A0A926FNU0"/>
<protein>
    <submittedName>
        <fullName evidence="1">Uncharacterized protein</fullName>
    </submittedName>
</protein>
<proteinExistence type="predicted"/>
<accession>A0A926FNU0</accession>
<evidence type="ECO:0000313" key="1">
    <source>
        <dbReference type="EMBL" id="MBC8674170.1"/>
    </source>
</evidence>
<comment type="caution">
    <text evidence="1">The sequence shown here is derived from an EMBL/GenBank/DDBJ whole genome shotgun (WGS) entry which is preliminary data.</text>
</comment>
<sequence length="49" mass="5413">MDAPSVGRASSAGRLSHTSLPKTRRFTAALLILREWMHHLSAERVVLAD</sequence>
<gene>
    <name evidence="1" type="ORF">H2136_16870</name>
</gene>
<reference evidence="1" key="1">
    <citation type="submission" date="2020-07" db="EMBL/GenBank/DDBJ databases">
        <title>Carbapenem Resistant Aeromonas hydrophila Carrying blacphA7 Isolated from Two Solid Organ Transplant Patients.</title>
        <authorList>
            <person name="Hilt E."/>
            <person name="Fitzwater S.P."/>
            <person name="Ward K."/>
            <person name="De St Maurice A."/>
            <person name="Chandrasekaran S."/>
            <person name="Garner O.B."/>
            <person name="Yang S."/>
        </authorList>
    </citation>
    <scope>NUCLEOTIDE SEQUENCE</scope>
    <source>
        <strain evidence="1">B-1</strain>
    </source>
</reference>
<name>A0A926FNU0_AERHY</name>
<organism evidence="1">
    <name type="scientific">Aeromonas hydrophila</name>
    <dbReference type="NCBI Taxonomy" id="644"/>
    <lineage>
        <taxon>Bacteria</taxon>
        <taxon>Pseudomonadati</taxon>
        <taxon>Pseudomonadota</taxon>
        <taxon>Gammaproteobacteria</taxon>
        <taxon>Aeromonadales</taxon>
        <taxon>Aeromonadaceae</taxon>
        <taxon>Aeromonas</taxon>
    </lineage>
</organism>
<dbReference type="EMBL" id="JACLAN010000009">
    <property type="protein sequence ID" value="MBC8674170.1"/>
    <property type="molecule type" value="Genomic_DNA"/>
</dbReference>